<reference evidence="3" key="1">
    <citation type="journal article" date="2015" name="Nature">
        <title>Complex archaea that bridge the gap between prokaryotes and eukaryotes.</title>
        <authorList>
            <person name="Spang A."/>
            <person name="Saw J.H."/>
            <person name="Jorgensen S.L."/>
            <person name="Zaremba-Niedzwiedzka K."/>
            <person name="Martijn J."/>
            <person name="Lind A.E."/>
            <person name="van Eijk R."/>
            <person name="Schleper C."/>
            <person name="Guy L."/>
            <person name="Ettema T.J."/>
        </authorList>
    </citation>
    <scope>NUCLEOTIDE SEQUENCE</scope>
</reference>
<sequence>MTMPVLRGLLVVVFFALCAFYLVPVFVPRPAFIPGFAPPPDMWPKTVSLIGIVLGLLALTLAVRGGAPKEEAVETDGSSIKRMLLRFAGLVVAFGLFLFALPYVGFLIAIILLTLSMVLMTGERNYRIWIALLSVGGPILLLLFFNSALGTQFPKGELIKILGF</sequence>
<dbReference type="EMBL" id="LAZR01000075">
    <property type="protein sequence ID" value="KKN94789.1"/>
    <property type="molecule type" value="Genomic_DNA"/>
</dbReference>
<dbReference type="Pfam" id="PF07331">
    <property type="entry name" value="TctB"/>
    <property type="match status" value="1"/>
</dbReference>
<organism evidence="3">
    <name type="scientific">marine sediment metagenome</name>
    <dbReference type="NCBI Taxonomy" id="412755"/>
    <lineage>
        <taxon>unclassified sequences</taxon>
        <taxon>metagenomes</taxon>
        <taxon>ecological metagenomes</taxon>
    </lineage>
</organism>
<comment type="caution">
    <text evidence="3">The sequence shown here is derived from an EMBL/GenBank/DDBJ whole genome shotgun (WGS) entry which is preliminary data.</text>
</comment>
<proteinExistence type="predicted"/>
<feature type="transmembrane region" description="Helical" evidence="1">
    <location>
        <begin position="7"/>
        <end position="27"/>
    </location>
</feature>
<feature type="domain" description="DUF1468" evidence="2">
    <location>
        <begin position="11"/>
        <end position="154"/>
    </location>
</feature>
<evidence type="ECO:0000256" key="1">
    <source>
        <dbReference type="SAM" id="Phobius"/>
    </source>
</evidence>
<feature type="transmembrane region" description="Helical" evidence="1">
    <location>
        <begin position="47"/>
        <end position="67"/>
    </location>
</feature>
<dbReference type="InterPro" id="IPR009936">
    <property type="entry name" value="DUF1468"/>
</dbReference>
<feature type="transmembrane region" description="Helical" evidence="1">
    <location>
        <begin position="87"/>
        <end position="120"/>
    </location>
</feature>
<keyword evidence="1" id="KW-0472">Membrane</keyword>
<dbReference type="AlphaFoldDB" id="A0A0F9USZ0"/>
<gene>
    <name evidence="3" type="ORF">LCGC14_0183650</name>
</gene>
<protein>
    <recommendedName>
        <fullName evidence="2">DUF1468 domain-containing protein</fullName>
    </recommendedName>
</protein>
<keyword evidence="1" id="KW-0812">Transmembrane</keyword>
<evidence type="ECO:0000259" key="2">
    <source>
        <dbReference type="Pfam" id="PF07331"/>
    </source>
</evidence>
<accession>A0A0F9USZ0</accession>
<feature type="transmembrane region" description="Helical" evidence="1">
    <location>
        <begin position="126"/>
        <end position="145"/>
    </location>
</feature>
<name>A0A0F9USZ0_9ZZZZ</name>
<keyword evidence="1" id="KW-1133">Transmembrane helix</keyword>
<evidence type="ECO:0000313" key="3">
    <source>
        <dbReference type="EMBL" id="KKN94789.1"/>
    </source>
</evidence>